<evidence type="ECO:0000256" key="6">
    <source>
        <dbReference type="RuleBase" id="RU000716"/>
    </source>
</evidence>
<dbReference type="PROSITE" id="PS01063">
    <property type="entry name" value="SIGMA70_ECF"/>
    <property type="match status" value="1"/>
</dbReference>
<organism evidence="9 10">
    <name type="scientific">Candidatus Kaiserbacteria bacterium RIFCSPHIGHO2_01_FULL_53_31</name>
    <dbReference type="NCBI Taxonomy" id="1798481"/>
    <lineage>
        <taxon>Bacteria</taxon>
        <taxon>Candidatus Kaiseribacteriota</taxon>
    </lineage>
</organism>
<dbReference type="InterPro" id="IPR013325">
    <property type="entry name" value="RNA_pol_sigma_r2"/>
</dbReference>
<name>A0A1F6CI20_9BACT</name>
<reference evidence="9 10" key="1">
    <citation type="journal article" date="2016" name="Nat. Commun.">
        <title>Thousands of microbial genomes shed light on interconnected biogeochemical processes in an aquifer system.</title>
        <authorList>
            <person name="Anantharaman K."/>
            <person name="Brown C.T."/>
            <person name="Hug L.A."/>
            <person name="Sharon I."/>
            <person name="Castelle C.J."/>
            <person name="Probst A.J."/>
            <person name="Thomas B.C."/>
            <person name="Singh A."/>
            <person name="Wilkins M.J."/>
            <person name="Karaoz U."/>
            <person name="Brodie E.L."/>
            <person name="Williams K.H."/>
            <person name="Hubbard S.S."/>
            <person name="Banfield J.F."/>
        </authorList>
    </citation>
    <scope>NUCLEOTIDE SEQUENCE [LARGE SCALE GENOMIC DNA]</scope>
</reference>
<dbReference type="InterPro" id="IPR014284">
    <property type="entry name" value="RNA_pol_sigma-70_dom"/>
</dbReference>
<dbReference type="NCBIfam" id="TIGR02937">
    <property type="entry name" value="sigma70-ECF"/>
    <property type="match status" value="1"/>
</dbReference>
<evidence type="ECO:0000256" key="1">
    <source>
        <dbReference type="ARBA" id="ARBA00010641"/>
    </source>
</evidence>
<dbReference type="Gene3D" id="1.10.1740.10">
    <property type="match status" value="1"/>
</dbReference>
<accession>A0A1F6CI20</accession>
<dbReference type="InterPro" id="IPR039425">
    <property type="entry name" value="RNA_pol_sigma-70-like"/>
</dbReference>
<sequence>MTPQKEKQQQDILTEAHHAYSSGLSTRAFFKLHDRAMSDDLVQDTFMKAWKYLVREGKIDVMKSFLYHVLNDLIVDEYRKRRNASLDSLLEKGYEPSVDSREQLVNIFDGKAALLLIARLPPQYQTVMRMRYVQDLSLKEMSLITGKSKNTIAVQLHRGLAKLKQLYKHS</sequence>
<evidence type="ECO:0000256" key="4">
    <source>
        <dbReference type="ARBA" id="ARBA00023125"/>
    </source>
</evidence>
<gene>
    <name evidence="9" type="ORF">A2678_02010</name>
</gene>
<dbReference type="CDD" id="cd06171">
    <property type="entry name" value="Sigma70_r4"/>
    <property type="match status" value="1"/>
</dbReference>
<evidence type="ECO:0000256" key="3">
    <source>
        <dbReference type="ARBA" id="ARBA00023082"/>
    </source>
</evidence>
<dbReference type="Proteomes" id="UP000178815">
    <property type="component" value="Unassembled WGS sequence"/>
</dbReference>
<feature type="domain" description="RNA polymerase sigma-70 region 2" evidence="7">
    <location>
        <begin position="28"/>
        <end position="82"/>
    </location>
</feature>
<dbReference type="InterPro" id="IPR007627">
    <property type="entry name" value="RNA_pol_sigma70_r2"/>
</dbReference>
<feature type="domain" description="RNA polymerase sigma factor 70 region 4 type 2" evidence="8">
    <location>
        <begin position="114"/>
        <end position="163"/>
    </location>
</feature>
<keyword evidence="2 6" id="KW-0805">Transcription regulation</keyword>
<dbReference type="Pfam" id="PF08281">
    <property type="entry name" value="Sigma70_r4_2"/>
    <property type="match status" value="1"/>
</dbReference>
<dbReference type="GO" id="GO:0003677">
    <property type="term" value="F:DNA binding"/>
    <property type="evidence" value="ECO:0007669"/>
    <property type="project" value="UniProtKB-KW"/>
</dbReference>
<dbReference type="InterPro" id="IPR036388">
    <property type="entry name" value="WH-like_DNA-bd_sf"/>
</dbReference>
<evidence type="ECO:0000313" key="9">
    <source>
        <dbReference type="EMBL" id="OGG48620.1"/>
    </source>
</evidence>
<keyword evidence="5 6" id="KW-0804">Transcription</keyword>
<dbReference type="InterPro" id="IPR013324">
    <property type="entry name" value="RNA_pol_sigma_r3/r4-like"/>
</dbReference>
<keyword evidence="3 6" id="KW-0731">Sigma factor</keyword>
<dbReference type="EMBL" id="MFKU01000010">
    <property type="protein sequence ID" value="OGG48620.1"/>
    <property type="molecule type" value="Genomic_DNA"/>
</dbReference>
<comment type="caution">
    <text evidence="9">The sequence shown here is derived from an EMBL/GenBank/DDBJ whole genome shotgun (WGS) entry which is preliminary data.</text>
</comment>
<dbReference type="Gene3D" id="1.10.10.10">
    <property type="entry name" value="Winged helix-like DNA-binding domain superfamily/Winged helix DNA-binding domain"/>
    <property type="match status" value="1"/>
</dbReference>
<dbReference type="InterPro" id="IPR000838">
    <property type="entry name" value="RNA_pol_sigma70_ECF_CS"/>
</dbReference>
<dbReference type="GO" id="GO:0016987">
    <property type="term" value="F:sigma factor activity"/>
    <property type="evidence" value="ECO:0007669"/>
    <property type="project" value="UniProtKB-KW"/>
</dbReference>
<dbReference type="SUPFAM" id="SSF88659">
    <property type="entry name" value="Sigma3 and sigma4 domains of RNA polymerase sigma factors"/>
    <property type="match status" value="1"/>
</dbReference>
<comment type="similarity">
    <text evidence="1 6">Belongs to the sigma-70 factor family. ECF subfamily.</text>
</comment>
<proteinExistence type="inferred from homology"/>
<dbReference type="AlphaFoldDB" id="A0A1F6CI20"/>
<keyword evidence="4 6" id="KW-0238">DNA-binding</keyword>
<dbReference type="STRING" id="1798481.A2678_02010"/>
<protein>
    <recommendedName>
        <fullName evidence="6">RNA polymerase sigma factor</fullName>
    </recommendedName>
</protein>
<evidence type="ECO:0000313" key="10">
    <source>
        <dbReference type="Proteomes" id="UP000178815"/>
    </source>
</evidence>
<dbReference type="GO" id="GO:0006352">
    <property type="term" value="P:DNA-templated transcription initiation"/>
    <property type="evidence" value="ECO:0007669"/>
    <property type="project" value="InterPro"/>
</dbReference>
<evidence type="ECO:0000259" key="8">
    <source>
        <dbReference type="Pfam" id="PF08281"/>
    </source>
</evidence>
<dbReference type="PANTHER" id="PTHR43133:SF8">
    <property type="entry name" value="RNA POLYMERASE SIGMA FACTOR HI_1459-RELATED"/>
    <property type="match status" value="1"/>
</dbReference>
<evidence type="ECO:0000256" key="2">
    <source>
        <dbReference type="ARBA" id="ARBA00023015"/>
    </source>
</evidence>
<dbReference type="PANTHER" id="PTHR43133">
    <property type="entry name" value="RNA POLYMERASE ECF-TYPE SIGMA FACTO"/>
    <property type="match status" value="1"/>
</dbReference>
<evidence type="ECO:0000259" key="7">
    <source>
        <dbReference type="Pfam" id="PF04542"/>
    </source>
</evidence>
<dbReference type="SUPFAM" id="SSF88946">
    <property type="entry name" value="Sigma2 domain of RNA polymerase sigma factors"/>
    <property type="match status" value="1"/>
</dbReference>
<dbReference type="InterPro" id="IPR013249">
    <property type="entry name" value="RNA_pol_sigma70_r4_t2"/>
</dbReference>
<dbReference type="Pfam" id="PF04542">
    <property type="entry name" value="Sigma70_r2"/>
    <property type="match status" value="1"/>
</dbReference>
<evidence type="ECO:0000256" key="5">
    <source>
        <dbReference type="ARBA" id="ARBA00023163"/>
    </source>
</evidence>